<dbReference type="AlphaFoldDB" id="F4Q191"/>
<dbReference type="EMBL" id="GL883018">
    <property type="protein sequence ID" value="EGG18592.1"/>
    <property type="molecule type" value="Genomic_DNA"/>
</dbReference>
<dbReference type="KEGG" id="dfa:DFA_04086"/>
<accession>F4Q191</accession>
<evidence type="ECO:0000313" key="1">
    <source>
        <dbReference type="EMBL" id="EGG18592.1"/>
    </source>
</evidence>
<evidence type="ECO:0000313" key="2">
    <source>
        <dbReference type="Proteomes" id="UP000007797"/>
    </source>
</evidence>
<name>F4Q191_CACFS</name>
<protein>
    <submittedName>
        <fullName evidence="1">Uncharacterized protein</fullName>
    </submittedName>
</protein>
<gene>
    <name evidence="1" type="ORF">DFA_04086</name>
</gene>
<keyword evidence="2" id="KW-1185">Reference proteome</keyword>
<dbReference type="GeneID" id="14870603"/>
<reference evidence="2" key="1">
    <citation type="journal article" date="2011" name="Genome Res.">
        <title>Phylogeny-wide analysis of social amoeba genomes highlights ancient origins for complex intercellular communication.</title>
        <authorList>
            <person name="Heidel A.J."/>
            <person name="Lawal H.M."/>
            <person name="Felder M."/>
            <person name="Schilde C."/>
            <person name="Helps N.R."/>
            <person name="Tunggal B."/>
            <person name="Rivero F."/>
            <person name="John U."/>
            <person name="Schleicher M."/>
            <person name="Eichinger L."/>
            <person name="Platzer M."/>
            <person name="Noegel A.A."/>
            <person name="Schaap P."/>
            <person name="Gloeckner G."/>
        </authorList>
    </citation>
    <scope>NUCLEOTIDE SEQUENCE [LARGE SCALE GENOMIC DNA]</scope>
    <source>
        <strain evidence="2">SH3</strain>
    </source>
</reference>
<sequence>MVLEEKEQEILEKGEDVVSILDYRLTHLTNQLTIAMENEHGGMENPSTVYLRIIKEELELINMTMIDDKTDTSFIINDILKGANLHYLVESIVTWGSLEQLERLSQLSRIDNDVFNDSEKSRILVEAMKRGDIKIIHHVMSLLYKHLYVVDSDQVDSSSSRSTPSSSILAQATKILVGYGFVGNYGQFDIPMLEILSHHFDEYELSNAINSASQAENVEALDFLLTKIKPSARHLILELDDGRWKLIGRILEKIDPALLTIIRIRDQYLTIHKGSIELFKLLHRYDIYGYTSKSIPEEKLKSANYGHLEYCTFLDQLLESERSLQQQSLSSLSLTEPIQQIQQPLQQPDEHHHHIQHLQKYGFIRYGHLDILQYYIQHPPTTNSTTTTTTTTTTMTTNTDHSNNNLFDFKFAVLKALETGQSSLIEATNNQQLLDTLDTTIFIQNEQQEKEKMDESVLDQIESAFTSN</sequence>
<proteinExistence type="predicted"/>
<organism evidence="1 2">
    <name type="scientific">Cavenderia fasciculata</name>
    <name type="common">Slime mold</name>
    <name type="synonym">Dictyostelium fasciculatum</name>
    <dbReference type="NCBI Taxonomy" id="261658"/>
    <lineage>
        <taxon>Eukaryota</taxon>
        <taxon>Amoebozoa</taxon>
        <taxon>Evosea</taxon>
        <taxon>Eumycetozoa</taxon>
        <taxon>Dictyostelia</taxon>
        <taxon>Acytosteliales</taxon>
        <taxon>Cavenderiaceae</taxon>
        <taxon>Cavenderia</taxon>
    </lineage>
</organism>
<dbReference type="Proteomes" id="UP000007797">
    <property type="component" value="Unassembled WGS sequence"/>
</dbReference>
<dbReference type="RefSeq" id="XP_004366496.1">
    <property type="nucleotide sequence ID" value="XM_004366439.1"/>
</dbReference>